<evidence type="ECO:0000313" key="2">
    <source>
        <dbReference type="EMBL" id="ELY33011.1"/>
    </source>
</evidence>
<dbReference type="Proteomes" id="UP000011645">
    <property type="component" value="Unassembled WGS sequence"/>
</dbReference>
<name>D8J4F2_HALJB</name>
<evidence type="ECO:0000313" key="1">
    <source>
        <dbReference type="EMBL" id="ADJ13514.1"/>
    </source>
</evidence>
<proteinExistence type="predicted"/>
<dbReference type="HOGENOM" id="CLU_194229_1_1_2"/>
<dbReference type="EMBL" id="AOHV01000045">
    <property type="protein sequence ID" value="ELY33011.1"/>
    <property type="molecule type" value="Genomic_DNA"/>
</dbReference>
<sequence length="82" mass="8691">MGLMMGPINPRPFSEKFISHAIDCHIMSTKATPASAVDGETEVLTSIDDADGEDRVIIADITADGAWLSMPLSDAASLPDCR</sequence>
<gene>
    <name evidence="1" type="ordered locus">HacjB3_00605</name>
    <name evidence="2" type="ORF">C497_18727</name>
</gene>
<evidence type="ECO:0000313" key="4">
    <source>
        <dbReference type="Proteomes" id="UP000011645"/>
    </source>
</evidence>
<organism evidence="1 3">
    <name type="scientific">Halalkalicoccus jeotgali (strain DSM 18796 / CECT 7217 / JCM 14584 / KCTC 4019 / B3)</name>
    <dbReference type="NCBI Taxonomy" id="795797"/>
    <lineage>
        <taxon>Archaea</taxon>
        <taxon>Methanobacteriati</taxon>
        <taxon>Methanobacteriota</taxon>
        <taxon>Stenosarchaea group</taxon>
        <taxon>Halobacteria</taxon>
        <taxon>Halobacteriales</taxon>
        <taxon>Halococcaceae</taxon>
        <taxon>Halalkalicoccus</taxon>
    </lineage>
</organism>
<dbReference type="PATRIC" id="fig|795797.18.peg.123"/>
<dbReference type="OrthoDB" id="262340at2157"/>
<dbReference type="KEGG" id="hje:HacjB3_00605"/>
<dbReference type="InterPro" id="IPR055978">
    <property type="entry name" value="DUF7556"/>
</dbReference>
<dbReference type="Proteomes" id="UP000000390">
    <property type="component" value="Chromosome"/>
</dbReference>
<accession>D8J4F2</accession>
<reference evidence="2 4" key="2">
    <citation type="journal article" date="2014" name="PLoS Genet.">
        <title>Phylogenetically driven sequencing of extremely halophilic archaea reveals strategies for static and dynamic osmo-response.</title>
        <authorList>
            <person name="Becker E.A."/>
            <person name="Seitzer P.M."/>
            <person name="Tritt A."/>
            <person name="Larsen D."/>
            <person name="Krusor M."/>
            <person name="Yao A.I."/>
            <person name="Wu D."/>
            <person name="Madern D."/>
            <person name="Eisen J.A."/>
            <person name="Darling A.E."/>
            <person name="Facciotti M.T."/>
        </authorList>
    </citation>
    <scope>NUCLEOTIDE SEQUENCE [LARGE SCALE GENOMIC DNA]</scope>
    <source>
        <strain evidence="2">B3</strain>
        <strain evidence="4">DSM 18796 / CECT 7217 / JCM 14584 / KCTC 4019 / B3</strain>
    </source>
</reference>
<protein>
    <submittedName>
        <fullName evidence="1">Uncharacterized protein</fullName>
    </submittedName>
</protein>
<dbReference type="eggNOG" id="arCOG06331">
    <property type="taxonomic scope" value="Archaea"/>
</dbReference>
<reference evidence="1 3" key="1">
    <citation type="journal article" date="2010" name="J. Bacteriol.">
        <title>Complete genome sequence of Halalkalicoccus jeotgali B3(T), an extremely halophilic archaeon.</title>
        <authorList>
            <person name="Roh S.W."/>
            <person name="Nam Y.D."/>
            <person name="Nam S.H."/>
            <person name="Choi S.H."/>
            <person name="Park H.S."/>
            <person name="Bae J.W."/>
        </authorList>
    </citation>
    <scope>NUCLEOTIDE SEQUENCE [LARGE SCALE GENOMIC DNA]</scope>
    <source>
        <strain evidence="1">B3</strain>
        <strain evidence="3">DSM 18796 / CECT 7217 / JCM 14584 / KCTC 4019 / B3</strain>
    </source>
</reference>
<keyword evidence="4" id="KW-1185">Reference proteome</keyword>
<evidence type="ECO:0000313" key="3">
    <source>
        <dbReference type="Proteomes" id="UP000000390"/>
    </source>
</evidence>
<dbReference type="EMBL" id="CP002062">
    <property type="protein sequence ID" value="ADJ13514.1"/>
    <property type="molecule type" value="Genomic_DNA"/>
</dbReference>
<dbReference type="STRING" id="795797.HacjB3_00605"/>
<dbReference type="AlphaFoldDB" id="D8J4F2"/>
<dbReference type="Pfam" id="PF24433">
    <property type="entry name" value="DUF7556"/>
    <property type="match status" value="1"/>
</dbReference>